<name>A0A7W5Z206_9HYPH</name>
<dbReference type="Pfam" id="PF00027">
    <property type="entry name" value="cNMP_binding"/>
    <property type="match status" value="1"/>
</dbReference>
<keyword evidence="1" id="KW-0805">Transcription regulation</keyword>
<gene>
    <name evidence="6" type="ORF">FHS81_000611</name>
</gene>
<dbReference type="Gene3D" id="1.10.10.10">
    <property type="entry name" value="Winged helix-like DNA-binding domain superfamily/Winged helix DNA-binding domain"/>
    <property type="match status" value="1"/>
</dbReference>
<dbReference type="CDD" id="cd00092">
    <property type="entry name" value="HTH_CRP"/>
    <property type="match status" value="1"/>
</dbReference>
<protein>
    <submittedName>
        <fullName evidence="6">CRP/FNR family nitrogen fixation transcriptional regulator</fullName>
    </submittedName>
</protein>
<accession>A0A7W5Z206</accession>
<evidence type="ECO:0000256" key="2">
    <source>
        <dbReference type="ARBA" id="ARBA00023125"/>
    </source>
</evidence>
<dbReference type="SUPFAM" id="SSF46785">
    <property type="entry name" value="Winged helix' DNA-binding domain"/>
    <property type="match status" value="1"/>
</dbReference>
<dbReference type="GO" id="GO:0003700">
    <property type="term" value="F:DNA-binding transcription factor activity"/>
    <property type="evidence" value="ECO:0007669"/>
    <property type="project" value="InterPro"/>
</dbReference>
<dbReference type="GO" id="GO:0003677">
    <property type="term" value="F:DNA binding"/>
    <property type="evidence" value="ECO:0007669"/>
    <property type="project" value="UniProtKB-KW"/>
</dbReference>
<keyword evidence="4" id="KW-0535">Nitrogen fixation</keyword>
<keyword evidence="2" id="KW-0238">DNA-binding</keyword>
<evidence type="ECO:0000256" key="4">
    <source>
        <dbReference type="ARBA" id="ARBA00023231"/>
    </source>
</evidence>
<evidence type="ECO:0000313" key="7">
    <source>
        <dbReference type="Proteomes" id="UP000537592"/>
    </source>
</evidence>
<evidence type="ECO:0000256" key="1">
    <source>
        <dbReference type="ARBA" id="ARBA00023015"/>
    </source>
</evidence>
<dbReference type="InterPro" id="IPR036388">
    <property type="entry name" value="WH-like_DNA-bd_sf"/>
</dbReference>
<dbReference type="InterPro" id="IPR018490">
    <property type="entry name" value="cNMP-bd_dom_sf"/>
</dbReference>
<dbReference type="PROSITE" id="PS51063">
    <property type="entry name" value="HTH_CRP_2"/>
    <property type="match status" value="1"/>
</dbReference>
<keyword evidence="7" id="KW-1185">Reference proteome</keyword>
<feature type="domain" description="HTH crp-type" evidence="5">
    <location>
        <begin position="174"/>
        <end position="251"/>
    </location>
</feature>
<dbReference type="Proteomes" id="UP000537592">
    <property type="component" value="Unassembled WGS sequence"/>
</dbReference>
<reference evidence="6 7" key="1">
    <citation type="submission" date="2020-08" db="EMBL/GenBank/DDBJ databases">
        <title>Genomic Encyclopedia of Type Strains, Phase IV (KMG-IV): sequencing the most valuable type-strain genomes for metagenomic binning, comparative biology and taxonomic classification.</title>
        <authorList>
            <person name="Goeker M."/>
        </authorList>
    </citation>
    <scope>NUCLEOTIDE SEQUENCE [LARGE SCALE GENOMIC DNA]</scope>
    <source>
        <strain evidence="6 7">DSM 28760</strain>
    </source>
</reference>
<dbReference type="Pfam" id="PF13545">
    <property type="entry name" value="HTH_Crp_2"/>
    <property type="match status" value="1"/>
</dbReference>
<dbReference type="SUPFAM" id="SSF51206">
    <property type="entry name" value="cAMP-binding domain-like"/>
    <property type="match status" value="1"/>
</dbReference>
<dbReference type="Gene3D" id="2.60.120.10">
    <property type="entry name" value="Jelly Rolls"/>
    <property type="match status" value="1"/>
</dbReference>
<evidence type="ECO:0000313" key="6">
    <source>
        <dbReference type="EMBL" id="MBB3808557.1"/>
    </source>
</evidence>
<dbReference type="InterPro" id="IPR014710">
    <property type="entry name" value="RmlC-like_jellyroll"/>
</dbReference>
<evidence type="ECO:0000256" key="3">
    <source>
        <dbReference type="ARBA" id="ARBA00023163"/>
    </source>
</evidence>
<dbReference type="RefSeq" id="WP_183750537.1">
    <property type="nucleotide sequence ID" value="NZ_JACICC010000001.1"/>
</dbReference>
<dbReference type="InterPro" id="IPR012318">
    <property type="entry name" value="HTH_CRP"/>
</dbReference>
<sequence length="258" mass="28433">MTNIHPLPHADFAPRAALVAPARGVNGSEDAPLRRQLPADHEQVVSAEDRIAALFAEIGTQVVIPRNGELYAEDQTVDTVFRVESGVVRTCKILNDGRRQIDGFYVAGDIVGLEMRSRHAYYAEAISRTTLRAVRLRTLRSRLEMDGGMSSALWDMTALELHRSQEHNLLLGRRSAQERVACLLLSMAQRLACDGAAEKGALTIELPMSRQDMADYLGLTIETVSRTFTQLEATGVIALISARKVRLCNRAALLDMHG</sequence>
<dbReference type="CDD" id="cd00038">
    <property type="entry name" value="CAP_ED"/>
    <property type="match status" value="1"/>
</dbReference>
<dbReference type="SMART" id="SM00419">
    <property type="entry name" value="HTH_CRP"/>
    <property type="match status" value="1"/>
</dbReference>
<dbReference type="AlphaFoldDB" id="A0A7W5Z206"/>
<dbReference type="EMBL" id="JACICC010000001">
    <property type="protein sequence ID" value="MBB3808557.1"/>
    <property type="molecule type" value="Genomic_DNA"/>
</dbReference>
<dbReference type="FunFam" id="1.10.10.10:FF:000028">
    <property type="entry name" value="Fumarate/nitrate reduction transcriptional regulator Fnr"/>
    <property type="match status" value="1"/>
</dbReference>
<comment type="caution">
    <text evidence="6">The sequence shown here is derived from an EMBL/GenBank/DDBJ whole genome shotgun (WGS) entry which is preliminary data.</text>
</comment>
<dbReference type="InterPro" id="IPR018335">
    <property type="entry name" value="Tscrpt_reg_HTH_Crp-type_CS"/>
</dbReference>
<organism evidence="6 7">
    <name type="scientific">Pseudochelatococcus contaminans</name>
    <dbReference type="NCBI Taxonomy" id="1538103"/>
    <lineage>
        <taxon>Bacteria</taxon>
        <taxon>Pseudomonadati</taxon>
        <taxon>Pseudomonadota</taxon>
        <taxon>Alphaproteobacteria</taxon>
        <taxon>Hyphomicrobiales</taxon>
        <taxon>Chelatococcaceae</taxon>
        <taxon>Pseudochelatococcus</taxon>
    </lineage>
</organism>
<evidence type="ECO:0000259" key="5">
    <source>
        <dbReference type="PROSITE" id="PS51063"/>
    </source>
</evidence>
<dbReference type="SMART" id="SM00100">
    <property type="entry name" value="cNMP"/>
    <property type="match status" value="1"/>
</dbReference>
<dbReference type="InterPro" id="IPR036390">
    <property type="entry name" value="WH_DNA-bd_sf"/>
</dbReference>
<dbReference type="PROSITE" id="PS00042">
    <property type="entry name" value="HTH_CRP_1"/>
    <property type="match status" value="1"/>
</dbReference>
<keyword evidence="3" id="KW-0804">Transcription</keyword>
<dbReference type="InterPro" id="IPR000595">
    <property type="entry name" value="cNMP-bd_dom"/>
</dbReference>
<proteinExistence type="predicted"/>
<dbReference type="PRINTS" id="PR00034">
    <property type="entry name" value="HTHCRP"/>
</dbReference>